<proteinExistence type="predicted"/>
<evidence type="ECO:0000313" key="3">
    <source>
        <dbReference type="Proteomes" id="UP001226084"/>
    </source>
</evidence>
<feature type="domain" description="BLUF" evidence="1">
    <location>
        <begin position="4"/>
        <end position="95"/>
    </location>
</feature>
<dbReference type="RefSeq" id="WP_307105985.1">
    <property type="nucleotide sequence ID" value="NZ_JAUTAS010000001.1"/>
</dbReference>
<dbReference type="Gene3D" id="3.30.70.100">
    <property type="match status" value="1"/>
</dbReference>
<dbReference type="GO" id="GO:0071949">
    <property type="term" value="F:FAD binding"/>
    <property type="evidence" value="ECO:0007669"/>
    <property type="project" value="InterPro"/>
</dbReference>
<dbReference type="InterPro" id="IPR036046">
    <property type="entry name" value="Acylphosphatase-like_dom_sf"/>
</dbReference>
<sequence>MMPLHALVYSSQVAAGLTLSQIDDLARDAAALNQIAGVTGVLLTDGKWFLQYIEGPEDGLSVAYARICNAKSHTGIMELGRSVGGPRRFPYWSMRWLPVEPEDLRIAVVSDWRGLNSREETTVFQVPTGIECVTKLMTPFVDLDLIRRGSDGTALF</sequence>
<name>A0AAP5AE72_9GAMM</name>
<evidence type="ECO:0000313" key="2">
    <source>
        <dbReference type="EMBL" id="MDQ1107262.1"/>
    </source>
</evidence>
<gene>
    <name evidence="2" type="ORF">QE424_000421</name>
</gene>
<dbReference type="SMART" id="SM01034">
    <property type="entry name" value="BLUF"/>
    <property type="match status" value="1"/>
</dbReference>
<dbReference type="GO" id="GO:0009882">
    <property type="term" value="F:blue light photoreceptor activity"/>
    <property type="evidence" value="ECO:0007669"/>
    <property type="project" value="InterPro"/>
</dbReference>
<dbReference type="Pfam" id="PF04940">
    <property type="entry name" value="BLUF"/>
    <property type="match status" value="1"/>
</dbReference>
<organism evidence="2 3">
    <name type="scientific">Stenotrophomonas rhizophila</name>
    <dbReference type="NCBI Taxonomy" id="216778"/>
    <lineage>
        <taxon>Bacteria</taxon>
        <taxon>Pseudomonadati</taxon>
        <taxon>Pseudomonadota</taxon>
        <taxon>Gammaproteobacteria</taxon>
        <taxon>Lysobacterales</taxon>
        <taxon>Lysobacteraceae</taxon>
        <taxon>Stenotrophomonas</taxon>
    </lineage>
</organism>
<dbReference type="SUPFAM" id="SSF54975">
    <property type="entry name" value="Acylphosphatase/BLUF domain-like"/>
    <property type="match status" value="1"/>
</dbReference>
<dbReference type="AlphaFoldDB" id="A0AAP5AE72"/>
<accession>A0AAP5AE72</accession>
<dbReference type="EMBL" id="JAUTAS010000001">
    <property type="protein sequence ID" value="MDQ1107262.1"/>
    <property type="molecule type" value="Genomic_DNA"/>
</dbReference>
<comment type="caution">
    <text evidence="2">The sequence shown here is derived from an EMBL/GenBank/DDBJ whole genome shotgun (WGS) entry which is preliminary data.</text>
</comment>
<dbReference type="Proteomes" id="UP001226084">
    <property type="component" value="Unassembled WGS sequence"/>
</dbReference>
<reference evidence="2" key="1">
    <citation type="submission" date="2023-07" db="EMBL/GenBank/DDBJ databases">
        <title>Functional and genomic diversity of the sorghum phyllosphere microbiome.</title>
        <authorList>
            <person name="Shade A."/>
        </authorList>
    </citation>
    <scope>NUCLEOTIDE SEQUENCE</scope>
    <source>
        <strain evidence="2">SORGH_AS_0457</strain>
    </source>
</reference>
<evidence type="ECO:0000259" key="1">
    <source>
        <dbReference type="PROSITE" id="PS50925"/>
    </source>
</evidence>
<protein>
    <recommendedName>
        <fullName evidence="1">BLUF domain-containing protein</fullName>
    </recommendedName>
</protein>
<dbReference type="InterPro" id="IPR007024">
    <property type="entry name" value="BLUF_domain"/>
</dbReference>
<dbReference type="PROSITE" id="PS50925">
    <property type="entry name" value="BLUF"/>
    <property type="match status" value="1"/>
</dbReference>